<keyword evidence="3" id="KW-1185">Reference proteome</keyword>
<gene>
    <name evidence="2" type="ORF">KK1_013660</name>
</gene>
<organism evidence="2 3">
    <name type="scientific">Cajanus cajan</name>
    <name type="common">Pigeon pea</name>
    <name type="synonym">Cajanus indicus</name>
    <dbReference type="NCBI Taxonomy" id="3821"/>
    <lineage>
        <taxon>Eukaryota</taxon>
        <taxon>Viridiplantae</taxon>
        <taxon>Streptophyta</taxon>
        <taxon>Embryophyta</taxon>
        <taxon>Tracheophyta</taxon>
        <taxon>Spermatophyta</taxon>
        <taxon>Magnoliopsida</taxon>
        <taxon>eudicotyledons</taxon>
        <taxon>Gunneridae</taxon>
        <taxon>Pentapetalae</taxon>
        <taxon>rosids</taxon>
        <taxon>fabids</taxon>
        <taxon>Fabales</taxon>
        <taxon>Fabaceae</taxon>
        <taxon>Papilionoideae</taxon>
        <taxon>50 kb inversion clade</taxon>
        <taxon>NPAAA clade</taxon>
        <taxon>indigoferoid/millettioid clade</taxon>
        <taxon>Phaseoleae</taxon>
        <taxon>Cajanus</taxon>
    </lineage>
</organism>
<feature type="transmembrane region" description="Helical" evidence="1">
    <location>
        <begin position="6"/>
        <end position="28"/>
    </location>
</feature>
<feature type="transmembrane region" description="Helical" evidence="1">
    <location>
        <begin position="40"/>
        <end position="62"/>
    </location>
</feature>
<evidence type="ECO:0000313" key="2">
    <source>
        <dbReference type="EMBL" id="KYP67332.1"/>
    </source>
</evidence>
<evidence type="ECO:0000313" key="3">
    <source>
        <dbReference type="Proteomes" id="UP000075243"/>
    </source>
</evidence>
<evidence type="ECO:0000256" key="1">
    <source>
        <dbReference type="SAM" id="Phobius"/>
    </source>
</evidence>
<proteinExistence type="predicted"/>
<name>A0A151TJV2_CAJCA</name>
<sequence>MSSLLIHYIILHLGLWILEQLIILVALSNYAGIVHFAPNFIIYNVLYVPYFSFNIFSISKFLSSLNYKLTFSGLLCQI</sequence>
<dbReference type="Proteomes" id="UP000075243">
    <property type="component" value="Chromosome 6"/>
</dbReference>
<dbReference type="EMBL" id="CM003608">
    <property type="protein sequence ID" value="KYP67332.1"/>
    <property type="molecule type" value="Genomic_DNA"/>
</dbReference>
<protein>
    <submittedName>
        <fullName evidence="2">Uncharacterized protein</fullName>
    </submittedName>
</protein>
<reference evidence="2 3" key="1">
    <citation type="journal article" date="2012" name="Nat. Biotechnol.">
        <title>Draft genome sequence of pigeonpea (Cajanus cajan), an orphan legume crop of resource-poor farmers.</title>
        <authorList>
            <person name="Varshney R.K."/>
            <person name="Chen W."/>
            <person name="Li Y."/>
            <person name="Bharti A.K."/>
            <person name="Saxena R.K."/>
            <person name="Schlueter J.A."/>
            <person name="Donoghue M.T."/>
            <person name="Azam S."/>
            <person name="Fan G."/>
            <person name="Whaley A.M."/>
            <person name="Farmer A.D."/>
            <person name="Sheridan J."/>
            <person name="Iwata A."/>
            <person name="Tuteja R."/>
            <person name="Penmetsa R.V."/>
            <person name="Wu W."/>
            <person name="Upadhyaya H.D."/>
            <person name="Yang S.P."/>
            <person name="Shah T."/>
            <person name="Saxena K.B."/>
            <person name="Michael T."/>
            <person name="McCombie W.R."/>
            <person name="Yang B."/>
            <person name="Zhang G."/>
            <person name="Yang H."/>
            <person name="Wang J."/>
            <person name="Spillane C."/>
            <person name="Cook D.R."/>
            <person name="May G.D."/>
            <person name="Xu X."/>
            <person name="Jackson S.A."/>
        </authorList>
    </citation>
    <scope>NUCLEOTIDE SEQUENCE [LARGE SCALE GENOMIC DNA]</scope>
    <source>
        <strain evidence="3">cv. Asha</strain>
    </source>
</reference>
<keyword evidence="1" id="KW-1133">Transmembrane helix</keyword>
<keyword evidence="1" id="KW-0472">Membrane</keyword>
<dbReference type="Gramene" id="C.cajan_13252.t">
    <property type="protein sequence ID" value="C.cajan_13252.t.cds1"/>
    <property type="gene ID" value="C.cajan_13252"/>
</dbReference>
<dbReference type="AlphaFoldDB" id="A0A151TJV2"/>
<keyword evidence="1" id="KW-0812">Transmembrane</keyword>
<accession>A0A151TJV2</accession>